<accession>A0A512JL25</accession>
<feature type="region of interest" description="Disordered" evidence="1">
    <location>
        <begin position="1"/>
        <end position="29"/>
    </location>
</feature>
<dbReference type="InterPro" id="IPR011990">
    <property type="entry name" value="TPR-like_helical_dom_sf"/>
</dbReference>
<feature type="domain" description="Thioredoxin" evidence="2">
    <location>
        <begin position="7"/>
        <end position="137"/>
    </location>
</feature>
<dbReference type="EMBL" id="BJZV01000013">
    <property type="protein sequence ID" value="GEP10655.1"/>
    <property type="molecule type" value="Genomic_DNA"/>
</dbReference>
<dbReference type="InterPro" id="IPR036249">
    <property type="entry name" value="Thioredoxin-like_sf"/>
</dbReference>
<gene>
    <name evidence="3" type="primary">trxA_2</name>
    <name evidence="3" type="ORF">MGN01_25000</name>
</gene>
<dbReference type="SUPFAM" id="SSF52833">
    <property type="entry name" value="Thioredoxin-like"/>
    <property type="match status" value="1"/>
</dbReference>
<protein>
    <submittedName>
        <fullName evidence="3">Thioredoxin</fullName>
    </submittedName>
</protein>
<dbReference type="Gene3D" id="3.40.30.10">
    <property type="entry name" value="Glutaredoxin"/>
    <property type="match status" value="1"/>
</dbReference>
<dbReference type="Proteomes" id="UP000321750">
    <property type="component" value="Unassembled WGS sequence"/>
</dbReference>
<proteinExistence type="predicted"/>
<dbReference type="Pfam" id="PF00085">
    <property type="entry name" value="Thioredoxin"/>
    <property type="match status" value="1"/>
</dbReference>
<evidence type="ECO:0000313" key="4">
    <source>
        <dbReference type="Proteomes" id="UP000321750"/>
    </source>
</evidence>
<dbReference type="PROSITE" id="PS51352">
    <property type="entry name" value="THIOREDOXIN_2"/>
    <property type="match status" value="1"/>
</dbReference>
<keyword evidence="4" id="KW-1185">Reference proteome</keyword>
<dbReference type="GO" id="GO:0006950">
    <property type="term" value="P:response to stress"/>
    <property type="evidence" value="ECO:0007669"/>
    <property type="project" value="UniProtKB-ARBA"/>
</dbReference>
<dbReference type="CDD" id="cd02956">
    <property type="entry name" value="ybbN"/>
    <property type="match status" value="1"/>
</dbReference>
<dbReference type="AlphaFoldDB" id="A0A512JL25"/>
<dbReference type="PANTHER" id="PTHR45663:SF11">
    <property type="entry name" value="GEO12009P1"/>
    <property type="match status" value="1"/>
</dbReference>
<evidence type="ECO:0000313" key="3">
    <source>
        <dbReference type="EMBL" id="GEP10655.1"/>
    </source>
</evidence>
<organism evidence="3 4">
    <name type="scientific">Methylobacterium gnaphalii</name>
    <dbReference type="NCBI Taxonomy" id="1010610"/>
    <lineage>
        <taxon>Bacteria</taxon>
        <taxon>Pseudomonadati</taxon>
        <taxon>Pseudomonadota</taxon>
        <taxon>Alphaproteobacteria</taxon>
        <taxon>Hyphomicrobiales</taxon>
        <taxon>Methylobacteriaceae</taxon>
        <taxon>Methylobacterium</taxon>
    </lineage>
</organism>
<dbReference type="Pfam" id="PF14559">
    <property type="entry name" value="TPR_19"/>
    <property type="match status" value="1"/>
</dbReference>
<reference evidence="3 4" key="1">
    <citation type="submission" date="2019-07" db="EMBL/GenBank/DDBJ databases">
        <title>Whole genome shotgun sequence of Methylobacterium gnaphalii NBRC 107716.</title>
        <authorList>
            <person name="Hosoyama A."/>
            <person name="Uohara A."/>
            <person name="Ohji S."/>
            <person name="Ichikawa N."/>
        </authorList>
    </citation>
    <scope>NUCLEOTIDE SEQUENCE [LARGE SCALE GENOMIC DNA]</scope>
    <source>
        <strain evidence="3 4">NBRC 107716</strain>
    </source>
</reference>
<dbReference type="Pfam" id="PF14561">
    <property type="entry name" value="TPR_20"/>
    <property type="match status" value="1"/>
</dbReference>
<dbReference type="PANTHER" id="PTHR45663">
    <property type="entry name" value="GEO12009P1"/>
    <property type="match status" value="1"/>
</dbReference>
<dbReference type="Gene3D" id="1.25.40.10">
    <property type="entry name" value="Tetratricopeptide repeat domain"/>
    <property type="match status" value="2"/>
</dbReference>
<comment type="caution">
    <text evidence="3">The sequence shown here is derived from an EMBL/GenBank/DDBJ whole genome shotgun (WGS) entry which is preliminary data.</text>
</comment>
<evidence type="ECO:0000259" key="2">
    <source>
        <dbReference type="PROSITE" id="PS51352"/>
    </source>
</evidence>
<dbReference type="GO" id="GO:0045454">
    <property type="term" value="P:cell redox homeostasis"/>
    <property type="evidence" value="ECO:0007669"/>
    <property type="project" value="TreeGrafter"/>
</dbReference>
<dbReference type="InterPro" id="IPR013766">
    <property type="entry name" value="Thioredoxin_domain"/>
</dbReference>
<dbReference type="GO" id="GO:0005829">
    <property type="term" value="C:cytosol"/>
    <property type="evidence" value="ECO:0007669"/>
    <property type="project" value="TreeGrafter"/>
</dbReference>
<name>A0A512JL25_9HYPH</name>
<dbReference type="GO" id="GO:0015035">
    <property type="term" value="F:protein-disulfide reductase activity"/>
    <property type="evidence" value="ECO:0007669"/>
    <property type="project" value="TreeGrafter"/>
</dbReference>
<dbReference type="SUPFAM" id="SSF48452">
    <property type="entry name" value="TPR-like"/>
    <property type="match status" value="1"/>
</dbReference>
<evidence type="ECO:0000256" key="1">
    <source>
        <dbReference type="SAM" id="MobiDB-lite"/>
    </source>
</evidence>
<sequence length="313" mass="33570">MRTDHEGSMLTDPPALGANPGAPGGLVKDTTTAGFREDVINASMNQPVLVDFWSPRAPSSKTLSAVLEKVVTGAGGKLKLVRLNVDEHPAVFSQIGQQLGLQGVPAVIAIDRGRPVDMFSGALPEADVKAFVMRLIGPSEIDQLLEEADRLAGEGDHAQASELYTHIIREEPDNVRAFAGLAKGQLDLGQVENARRVLDMVPPDKAADPALAGVRAALDLAEQAESLGDLAGLQSKVDANADDHQARFDLALALNAHGKRDEAVDQLVAIARRDRSWNDEAARKQLLQFFEAWGLMDPAAIRGRRQLSTLIFS</sequence>